<accession>A0A1G8SF81</accession>
<dbReference type="PANTHER" id="PTHR13610">
    <property type="entry name" value="METHYLTRANSFERASE DOMAIN-CONTAINING PROTEIN"/>
    <property type="match status" value="1"/>
</dbReference>
<proteinExistence type="predicted"/>
<dbReference type="InterPro" id="IPR026170">
    <property type="entry name" value="FAM173A/B"/>
</dbReference>
<dbReference type="PROSITE" id="PS51257">
    <property type="entry name" value="PROKAR_LIPOPROTEIN"/>
    <property type="match status" value="1"/>
</dbReference>
<dbReference type="Proteomes" id="UP000198706">
    <property type="component" value="Unassembled WGS sequence"/>
</dbReference>
<dbReference type="GO" id="GO:0032259">
    <property type="term" value="P:methylation"/>
    <property type="evidence" value="ECO:0007669"/>
    <property type="project" value="UniProtKB-KW"/>
</dbReference>
<reference evidence="5 6" key="1">
    <citation type="submission" date="2016-10" db="EMBL/GenBank/DDBJ databases">
        <authorList>
            <person name="de Groot N.N."/>
        </authorList>
    </citation>
    <scope>NUCLEOTIDE SEQUENCE [LARGE SCALE GENOMIC DNA]</scope>
    <source>
        <strain evidence="5 6">JCM 21544</strain>
    </source>
</reference>
<keyword evidence="6" id="KW-1185">Reference proteome</keyword>
<dbReference type="SUPFAM" id="SSF53335">
    <property type="entry name" value="S-adenosyl-L-methionine-dependent methyltransferases"/>
    <property type="match status" value="1"/>
</dbReference>
<evidence type="ECO:0000313" key="5">
    <source>
        <dbReference type="EMBL" id="SDJ27824.1"/>
    </source>
</evidence>
<keyword evidence="4" id="KW-0472">Membrane</keyword>
<keyword evidence="1" id="KW-0489">Methyltransferase</keyword>
<dbReference type="AlphaFoldDB" id="A0A1G8SF81"/>
<sequence length="268" mass="29372">MIARLRNRFPALLALLCQLVAVALVFACLQLLSGMSGWRPTLMQAALAQGALAAGLGVWLGLSRWWLPINLVFVPGLVLAITSALPPWAYLLGFLFLLLVNWNSFGERVPLYLSGKECERKLGELLAGQPPGFAFVDLGCGLAGTLCRLAKRYPKGHFVGVETAPLVFLVAWLRSLPLGNCRVRYLSLWKTDLVAFDVVYCFLSPAPMAALWRKAQAEMQPGALLVSNSFAVPGVAPSEEIPLEDWRQSRLLVWRMDGAVPAGLEENR</sequence>
<keyword evidence="4" id="KW-1133">Transmembrane helix</keyword>
<evidence type="ECO:0000313" key="6">
    <source>
        <dbReference type="Proteomes" id="UP000198706"/>
    </source>
</evidence>
<feature type="transmembrane region" description="Helical" evidence="4">
    <location>
        <begin position="69"/>
        <end position="102"/>
    </location>
</feature>
<keyword evidence="4" id="KW-0812">Transmembrane</keyword>
<dbReference type="InterPro" id="IPR029063">
    <property type="entry name" value="SAM-dependent_MTases_sf"/>
</dbReference>
<protein>
    <recommendedName>
        <fullName evidence="7">Trans-aconitate methyltransferase</fullName>
    </recommendedName>
</protein>
<evidence type="ECO:0000256" key="2">
    <source>
        <dbReference type="ARBA" id="ARBA00022679"/>
    </source>
</evidence>
<evidence type="ECO:0000256" key="3">
    <source>
        <dbReference type="ARBA" id="ARBA00022691"/>
    </source>
</evidence>
<dbReference type="PANTHER" id="PTHR13610:SF9">
    <property type="entry name" value="FI06469P"/>
    <property type="match status" value="1"/>
</dbReference>
<dbReference type="RefSeq" id="WP_084332814.1">
    <property type="nucleotide sequence ID" value="NZ_FNFD01000001.1"/>
</dbReference>
<gene>
    <name evidence="5" type="ORF">SAMN05216186_10142</name>
</gene>
<feature type="transmembrane region" description="Helical" evidence="4">
    <location>
        <begin position="43"/>
        <end position="62"/>
    </location>
</feature>
<evidence type="ECO:0000256" key="1">
    <source>
        <dbReference type="ARBA" id="ARBA00022603"/>
    </source>
</evidence>
<dbReference type="Gene3D" id="3.40.50.150">
    <property type="entry name" value="Vaccinia Virus protein VP39"/>
    <property type="match status" value="1"/>
</dbReference>
<evidence type="ECO:0000256" key="4">
    <source>
        <dbReference type="SAM" id="Phobius"/>
    </source>
</evidence>
<name>A0A1G8SF81_9PSED</name>
<dbReference type="GO" id="GO:0016279">
    <property type="term" value="F:protein-lysine N-methyltransferase activity"/>
    <property type="evidence" value="ECO:0007669"/>
    <property type="project" value="InterPro"/>
</dbReference>
<keyword evidence="3" id="KW-0949">S-adenosyl-L-methionine</keyword>
<dbReference type="STRING" id="137658.SAMN05216186_10142"/>
<evidence type="ECO:0008006" key="7">
    <source>
        <dbReference type="Google" id="ProtNLM"/>
    </source>
</evidence>
<dbReference type="EMBL" id="FNFD01000001">
    <property type="protein sequence ID" value="SDJ27824.1"/>
    <property type="molecule type" value="Genomic_DNA"/>
</dbReference>
<organism evidence="5 6">
    <name type="scientific">Pseudomonas indica</name>
    <dbReference type="NCBI Taxonomy" id="137658"/>
    <lineage>
        <taxon>Bacteria</taxon>
        <taxon>Pseudomonadati</taxon>
        <taxon>Pseudomonadota</taxon>
        <taxon>Gammaproteobacteria</taxon>
        <taxon>Pseudomonadales</taxon>
        <taxon>Pseudomonadaceae</taxon>
        <taxon>Pseudomonas</taxon>
    </lineage>
</organism>
<keyword evidence="2" id="KW-0808">Transferase</keyword>